<sequence length="98" mass="11193">MRLNAPLKRSYAAAFVTDWVLAVVVENLHSVGCFPELLLREKCDETDNRLGHARILQLLKFCHKTHLTFNRTMYEQKKGTPMGSPMSGLIYSGKQRTL</sequence>
<evidence type="ECO:0000313" key="2">
    <source>
        <dbReference type="EMBL" id="VDN15721.1"/>
    </source>
</evidence>
<evidence type="ECO:0000256" key="1">
    <source>
        <dbReference type="SAM" id="MobiDB-lite"/>
    </source>
</evidence>
<proteinExistence type="predicted"/>
<protein>
    <submittedName>
        <fullName evidence="2">Uncharacterized protein</fullName>
    </submittedName>
</protein>
<gene>
    <name evidence="2" type="ORF">DILT_LOCUS11552</name>
</gene>
<dbReference type="EMBL" id="UYRU01063410">
    <property type="protein sequence ID" value="VDN15721.1"/>
    <property type="molecule type" value="Genomic_DNA"/>
</dbReference>
<reference evidence="2 3" key="1">
    <citation type="submission" date="2018-11" db="EMBL/GenBank/DDBJ databases">
        <authorList>
            <consortium name="Pathogen Informatics"/>
        </authorList>
    </citation>
    <scope>NUCLEOTIDE SEQUENCE [LARGE SCALE GENOMIC DNA]</scope>
</reference>
<name>A0A3P7MCT3_DIBLA</name>
<evidence type="ECO:0000313" key="3">
    <source>
        <dbReference type="Proteomes" id="UP000281553"/>
    </source>
</evidence>
<keyword evidence="3" id="KW-1185">Reference proteome</keyword>
<dbReference type="AlphaFoldDB" id="A0A3P7MCT3"/>
<dbReference type="Proteomes" id="UP000281553">
    <property type="component" value="Unassembled WGS sequence"/>
</dbReference>
<dbReference type="OrthoDB" id="6275987at2759"/>
<organism evidence="2 3">
    <name type="scientific">Dibothriocephalus latus</name>
    <name type="common">Fish tapeworm</name>
    <name type="synonym">Diphyllobothrium latum</name>
    <dbReference type="NCBI Taxonomy" id="60516"/>
    <lineage>
        <taxon>Eukaryota</taxon>
        <taxon>Metazoa</taxon>
        <taxon>Spiralia</taxon>
        <taxon>Lophotrochozoa</taxon>
        <taxon>Platyhelminthes</taxon>
        <taxon>Cestoda</taxon>
        <taxon>Eucestoda</taxon>
        <taxon>Diphyllobothriidea</taxon>
        <taxon>Diphyllobothriidae</taxon>
        <taxon>Dibothriocephalus</taxon>
    </lineage>
</organism>
<accession>A0A3P7MCT3</accession>
<feature type="region of interest" description="Disordered" evidence="1">
    <location>
        <begin position="78"/>
        <end position="98"/>
    </location>
</feature>